<reference evidence="2 3" key="1">
    <citation type="submission" date="2021-02" db="EMBL/GenBank/DDBJ databases">
        <authorList>
            <person name="Han P."/>
        </authorList>
    </citation>
    <scope>NUCLEOTIDE SEQUENCE [LARGE SCALE GENOMIC DNA]</scope>
    <source>
        <strain evidence="2">Candidatus Nitrospira sp. ZN2</strain>
    </source>
</reference>
<evidence type="ECO:0000313" key="2">
    <source>
        <dbReference type="EMBL" id="CAE6749279.1"/>
    </source>
</evidence>
<evidence type="ECO:0000256" key="1">
    <source>
        <dbReference type="SAM" id="MobiDB-lite"/>
    </source>
</evidence>
<organism evidence="2 3">
    <name type="scientific">Nitrospira defluvii</name>
    <dbReference type="NCBI Taxonomy" id="330214"/>
    <lineage>
        <taxon>Bacteria</taxon>
        <taxon>Pseudomonadati</taxon>
        <taxon>Nitrospirota</taxon>
        <taxon>Nitrospiria</taxon>
        <taxon>Nitrospirales</taxon>
        <taxon>Nitrospiraceae</taxon>
        <taxon>Nitrospira</taxon>
    </lineage>
</organism>
<sequence length="109" mass="11924">MTEQEISRAIQYVTATTSYGRDTVGEILRTGLSELSLLSAQSSRRFEREDLLGYLCQWTMKRTGHPEPLVREVLDGAGRWLDEVATTLAEQGQAEASTGDDDEAGTASA</sequence>
<accession>A0ABM8REV8</accession>
<dbReference type="Proteomes" id="UP000675880">
    <property type="component" value="Unassembled WGS sequence"/>
</dbReference>
<feature type="compositionally biased region" description="Acidic residues" evidence="1">
    <location>
        <begin position="98"/>
        <end position="109"/>
    </location>
</feature>
<proteinExistence type="predicted"/>
<gene>
    <name evidence="2" type="ORF">NSPZN2_30089</name>
</gene>
<feature type="region of interest" description="Disordered" evidence="1">
    <location>
        <begin position="89"/>
        <end position="109"/>
    </location>
</feature>
<keyword evidence="3" id="KW-1185">Reference proteome</keyword>
<name>A0ABM8REV8_9BACT</name>
<protein>
    <submittedName>
        <fullName evidence="2">Uncharacterized protein</fullName>
    </submittedName>
</protein>
<comment type="caution">
    <text evidence="2">The sequence shown here is derived from an EMBL/GenBank/DDBJ whole genome shotgun (WGS) entry which is preliminary data.</text>
</comment>
<evidence type="ECO:0000313" key="3">
    <source>
        <dbReference type="Proteomes" id="UP000675880"/>
    </source>
</evidence>
<dbReference type="RefSeq" id="WP_213042298.1">
    <property type="nucleotide sequence ID" value="NZ_CAJNBJ010000016.1"/>
</dbReference>
<dbReference type="EMBL" id="CAJNBJ010000016">
    <property type="protein sequence ID" value="CAE6749279.1"/>
    <property type="molecule type" value="Genomic_DNA"/>
</dbReference>